<dbReference type="Gene3D" id="3.90.180.10">
    <property type="entry name" value="Medium-chain alcohol dehydrogenases, catalytic domain"/>
    <property type="match status" value="1"/>
</dbReference>
<keyword evidence="5" id="KW-1185">Reference proteome</keyword>
<reference evidence="5" key="2">
    <citation type="submission" date="2015-01" db="EMBL/GenBank/DDBJ databases">
        <title>Evolutionary Origins and Diversification of the Mycorrhizal Mutualists.</title>
        <authorList>
            <consortium name="DOE Joint Genome Institute"/>
            <consortium name="Mycorrhizal Genomics Consortium"/>
            <person name="Kohler A."/>
            <person name="Kuo A."/>
            <person name="Nagy L.G."/>
            <person name="Floudas D."/>
            <person name="Copeland A."/>
            <person name="Barry K.W."/>
            <person name="Cichocki N."/>
            <person name="Veneault-Fourrey C."/>
            <person name="LaButti K."/>
            <person name="Lindquist E.A."/>
            <person name="Lipzen A."/>
            <person name="Lundell T."/>
            <person name="Morin E."/>
            <person name="Murat C."/>
            <person name="Riley R."/>
            <person name="Ohm R."/>
            <person name="Sun H."/>
            <person name="Tunlid A."/>
            <person name="Henrissat B."/>
            <person name="Grigoriev I.V."/>
            <person name="Hibbett D.S."/>
            <person name="Martin F."/>
        </authorList>
    </citation>
    <scope>NUCLEOTIDE SEQUENCE [LARGE SCALE GENOMIC DNA]</scope>
    <source>
        <strain evidence="5">Zn</strain>
    </source>
</reference>
<dbReference type="HOGENOM" id="CLU_026673_16_5_1"/>
<dbReference type="InterPro" id="IPR013154">
    <property type="entry name" value="ADH-like_N"/>
</dbReference>
<gene>
    <name evidence="4" type="ORF">OIDMADRAFT_174537</name>
</gene>
<dbReference type="InterPro" id="IPR011032">
    <property type="entry name" value="GroES-like_sf"/>
</dbReference>
<dbReference type="EMBL" id="KN832870">
    <property type="protein sequence ID" value="KIN07589.1"/>
    <property type="molecule type" value="Genomic_DNA"/>
</dbReference>
<dbReference type="PANTHER" id="PTHR45348:SF2">
    <property type="entry name" value="ZINC-TYPE ALCOHOL DEHYDROGENASE-LIKE PROTEIN C2E1P3.01"/>
    <property type="match status" value="1"/>
</dbReference>
<dbReference type="InterPro" id="IPR020843">
    <property type="entry name" value="ER"/>
</dbReference>
<dbReference type="Pfam" id="PF00107">
    <property type="entry name" value="ADH_zinc_N"/>
    <property type="match status" value="1"/>
</dbReference>
<evidence type="ECO:0000313" key="4">
    <source>
        <dbReference type="EMBL" id="KIN07589.1"/>
    </source>
</evidence>
<evidence type="ECO:0000313" key="5">
    <source>
        <dbReference type="Proteomes" id="UP000054321"/>
    </source>
</evidence>
<dbReference type="InterPro" id="IPR013149">
    <property type="entry name" value="ADH-like_C"/>
</dbReference>
<dbReference type="SUPFAM" id="SSF50129">
    <property type="entry name" value="GroES-like"/>
    <property type="match status" value="1"/>
</dbReference>
<dbReference type="Gene3D" id="3.40.50.720">
    <property type="entry name" value="NAD(P)-binding Rossmann-like Domain"/>
    <property type="match status" value="1"/>
</dbReference>
<dbReference type="CDD" id="cd08249">
    <property type="entry name" value="enoyl_reductase_like"/>
    <property type="match status" value="1"/>
</dbReference>
<dbReference type="AlphaFoldDB" id="A0A0C3D8F3"/>
<dbReference type="OrthoDB" id="48317at2759"/>
<accession>A0A0C3D8F3</accession>
<evidence type="ECO:0000256" key="1">
    <source>
        <dbReference type="ARBA" id="ARBA00008072"/>
    </source>
</evidence>
<dbReference type="SUPFAM" id="SSF51735">
    <property type="entry name" value="NAD(P)-binding Rossmann-fold domains"/>
    <property type="match status" value="1"/>
</dbReference>
<organism evidence="4 5">
    <name type="scientific">Oidiodendron maius (strain Zn)</name>
    <dbReference type="NCBI Taxonomy" id="913774"/>
    <lineage>
        <taxon>Eukaryota</taxon>
        <taxon>Fungi</taxon>
        <taxon>Dikarya</taxon>
        <taxon>Ascomycota</taxon>
        <taxon>Pezizomycotina</taxon>
        <taxon>Leotiomycetes</taxon>
        <taxon>Leotiomycetes incertae sedis</taxon>
        <taxon>Myxotrichaceae</taxon>
        <taxon>Oidiodendron</taxon>
    </lineage>
</organism>
<name>A0A0C3D8F3_OIDMZ</name>
<dbReference type="Pfam" id="PF08240">
    <property type="entry name" value="ADH_N"/>
    <property type="match status" value="1"/>
</dbReference>
<proteinExistence type="inferred from homology"/>
<protein>
    <recommendedName>
        <fullName evidence="3">Enoyl reductase (ER) domain-containing protein</fullName>
    </recommendedName>
</protein>
<dbReference type="PANTHER" id="PTHR45348">
    <property type="entry name" value="HYPOTHETICAL OXIDOREDUCTASE (EUROFUNG)"/>
    <property type="match status" value="1"/>
</dbReference>
<dbReference type="STRING" id="913774.A0A0C3D8F3"/>
<dbReference type="SMART" id="SM00829">
    <property type="entry name" value="PKS_ER"/>
    <property type="match status" value="1"/>
</dbReference>
<sequence length="339" mass="35565">MSNRAAWLKRPKTQLEVDDAPRAVAGPGEIVIKNVFVAINPVDWKVQAYGPPSHHYPSILGQDIAGEVVEVGSGVTRVRLGDRVIAHGIGRATQIDKYSAFQLYSVAFEIAVSPIPDSLPYEQAVVLPLAISTAASGLHQKQFLALPYPTTEAKPSGRTILIWGGSSSVGTAAIQLAVASGLEVVSTASTRNFALVKALGAKHVLDYAEEAVVDDIVALLRGSDFVGGFDAISTSETLNASADIVHRLGGGKLAKVLPGEPESSYYDVELGQVSASNIFLKEKIVGEAVWGKYVPAALASGKLLAKPDPLILSGGLPRVQEALDTLKAGVSATKVVVEL</sequence>
<reference evidence="4 5" key="1">
    <citation type="submission" date="2014-04" db="EMBL/GenBank/DDBJ databases">
        <authorList>
            <consortium name="DOE Joint Genome Institute"/>
            <person name="Kuo A."/>
            <person name="Martino E."/>
            <person name="Perotto S."/>
            <person name="Kohler A."/>
            <person name="Nagy L.G."/>
            <person name="Floudas D."/>
            <person name="Copeland A."/>
            <person name="Barry K.W."/>
            <person name="Cichocki N."/>
            <person name="Veneault-Fourrey C."/>
            <person name="LaButti K."/>
            <person name="Lindquist E.A."/>
            <person name="Lipzen A."/>
            <person name="Lundell T."/>
            <person name="Morin E."/>
            <person name="Murat C."/>
            <person name="Sun H."/>
            <person name="Tunlid A."/>
            <person name="Henrissat B."/>
            <person name="Grigoriev I.V."/>
            <person name="Hibbett D.S."/>
            <person name="Martin F."/>
            <person name="Nordberg H.P."/>
            <person name="Cantor M.N."/>
            <person name="Hua S.X."/>
        </authorList>
    </citation>
    <scope>NUCLEOTIDE SEQUENCE [LARGE SCALE GENOMIC DNA]</scope>
    <source>
        <strain evidence="4 5">Zn</strain>
    </source>
</reference>
<feature type="domain" description="Enoyl reductase (ER)" evidence="3">
    <location>
        <begin position="12"/>
        <end position="337"/>
    </location>
</feature>
<dbReference type="FunCoup" id="A0A0C3D8F3">
    <property type="interactions" value="172"/>
</dbReference>
<dbReference type="InterPro" id="IPR036291">
    <property type="entry name" value="NAD(P)-bd_dom_sf"/>
</dbReference>
<keyword evidence="2" id="KW-0560">Oxidoreductase</keyword>
<comment type="similarity">
    <text evidence="1">Belongs to the zinc-containing alcohol dehydrogenase family.</text>
</comment>
<dbReference type="Proteomes" id="UP000054321">
    <property type="component" value="Unassembled WGS sequence"/>
</dbReference>
<evidence type="ECO:0000259" key="3">
    <source>
        <dbReference type="SMART" id="SM00829"/>
    </source>
</evidence>
<dbReference type="GO" id="GO:0016651">
    <property type="term" value="F:oxidoreductase activity, acting on NAD(P)H"/>
    <property type="evidence" value="ECO:0007669"/>
    <property type="project" value="InterPro"/>
</dbReference>
<evidence type="ECO:0000256" key="2">
    <source>
        <dbReference type="ARBA" id="ARBA00023002"/>
    </source>
</evidence>
<dbReference type="InterPro" id="IPR047122">
    <property type="entry name" value="Trans-enoyl_RdTase-like"/>
</dbReference>
<dbReference type="InParanoid" id="A0A0C3D8F3"/>